<comment type="caution">
    <text evidence="1">The sequence shown here is derived from an EMBL/GenBank/DDBJ whole genome shotgun (WGS) entry which is preliminary data.</text>
</comment>
<dbReference type="EMBL" id="BJNQ01000009">
    <property type="protein sequence ID" value="GEC75490.1"/>
    <property type="molecule type" value="Genomic_DNA"/>
</dbReference>
<proteinExistence type="predicted"/>
<name>A0A4Y4B8K0_MICMQ</name>
<accession>A0A4Y4B8K0</accession>
<evidence type="ECO:0000313" key="2">
    <source>
        <dbReference type="Proteomes" id="UP000317410"/>
    </source>
</evidence>
<dbReference type="RefSeq" id="WP_141386569.1">
    <property type="nucleotide sequence ID" value="NZ_BJNQ01000009.1"/>
</dbReference>
<dbReference type="Proteomes" id="UP000317410">
    <property type="component" value="Unassembled WGS sequence"/>
</dbReference>
<dbReference type="AlphaFoldDB" id="A0A4Y4B8K0"/>
<gene>
    <name evidence="1" type="ORF">MLI01_16350</name>
</gene>
<sequence>MKRETTLEADEAALLARNEAVATIHEDAVRVGRASIAEVMGVHESTRRSDVERFNREVHALQRRSLVDYALRVRGLLAEDDAGPWRQKVERRPAGARNDLLREVGVPGALLLLDAMEPVPDEPAQASSLEEALARVADRCTCGYAKTRAVPRRLCLVCAMSVNDAWLFEEQRLLERSPQLARELDAIFDPLLDKIADMRNSPMEGFSDLAASLRRKASGRIAKANRAHREVKAQGDDKSWQELATLAALDPRPFPAGDAKRWKRTGWGSARLSAVALGEGNPEVKERMTKRAQTR</sequence>
<reference evidence="1 2" key="1">
    <citation type="submission" date="2019-06" db="EMBL/GenBank/DDBJ databases">
        <title>Whole genome shotgun sequence of Microbacterium liquefaciens NBRC 15037.</title>
        <authorList>
            <person name="Hosoyama A."/>
            <person name="Uohara A."/>
            <person name="Ohji S."/>
            <person name="Ichikawa N."/>
        </authorList>
    </citation>
    <scope>NUCLEOTIDE SEQUENCE [LARGE SCALE GENOMIC DNA]</scope>
    <source>
        <strain evidence="1 2">NBRC 15037</strain>
    </source>
</reference>
<organism evidence="1 2">
    <name type="scientific">Microbacterium maritypicum</name>
    <name type="common">Microbacterium liquefaciens</name>
    <dbReference type="NCBI Taxonomy" id="33918"/>
    <lineage>
        <taxon>Bacteria</taxon>
        <taxon>Bacillati</taxon>
        <taxon>Actinomycetota</taxon>
        <taxon>Actinomycetes</taxon>
        <taxon>Micrococcales</taxon>
        <taxon>Microbacteriaceae</taxon>
        <taxon>Microbacterium</taxon>
    </lineage>
</organism>
<evidence type="ECO:0000313" key="1">
    <source>
        <dbReference type="EMBL" id="GEC75490.1"/>
    </source>
</evidence>
<protein>
    <submittedName>
        <fullName evidence="1">Uncharacterized protein</fullName>
    </submittedName>
</protein>